<accession>Q1GW32</accession>
<evidence type="ECO:0000256" key="1">
    <source>
        <dbReference type="SAM" id="Phobius"/>
    </source>
</evidence>
<dbReference type="KEGG" id="sal:Sala_0419"/>
<dbReference type="EMBL" id="CP000356">
    <property type="protein sequence ID" value="ABF52140.1"/>
    <property type="molecule type" value="Genomic_DNA"/>
</dbReference>
<sequence length="95" mass="10593">MRCWQGTPTTRCAVGRTRLTRANARSSAFPPLPVREVPMKRNLVNFTRGSQLLGHFSFMFAAGLKGPLIIAALVISWTSWWTISAGLTDHEVYLC</sequence>
<reference evidence="2 3" key="1">
    <citation type="journal article" date="2009" name="Proc. Natl. Acad. Sci. U.S.A.">
        <title>The genomic basis of trophic strategy in marine bacteria.</title>
        <authorList>
            <person name="Lauro F.M."/>
            <person name="McDougald D."/>
            <person name="Thomas T."/>
            <person name="Williams T.J."/>
            <person name="Egan S."/>
            <person name="Rice S."/>
            <person name="DeMaere M.Z."/>
            <person name="Ting L."/>
            <person name="Ertan H."/>
            <person name="Johnson J."/>
            <person name="Ferriera S."/>
            <person name="Lapidus A."/>
            <person name="Anderson I."/>
            <person name="Kyrpides N."/>
            <person name="Munk A.C."/>
            <person name="Detter C."/>
            <person name="Han C.S."/>
            <person name="Brown M.V."/>
            <person name="Robb F.T."/>
            <person name="Kjelleberg S."/>
            <person name="Cavicchioli R."/>
        </authorList>
    </citation>
    <scope>NUCLEOTIDE SEQUENCE [LARGE SCALE GENOMIC DNA]</scope>
    <source>
        <strain evidence="3">DSM 13593 / LMG 18877 / RB2256</strain>
    </source>
</reference>
<feature type="transmembrane region" description="Helical" evidence="1">
    <location>
        <begin position="58"/>
        <end position="80"/>
    </location>
</feature>
<evidence type="ECO:0000313" key="3">
    <source>
        <dbReference type="Proteomes" id="UP000006578"/>
    </source>
</evidence>
<name>Q1GW32_SPHAL</name>
<evidence type="ECO:0000313" key="2">
    <source>
        <dbReference type="EMBL" id="ABF52140.1"/>
    </source>
</evidence>
<protein>
    <submittedName>
        <fullName evidence="2">Uncharacterized protein</fullName>
    </submittedName>
</protein>
<keyword evidence="3" id="KW-1185">Reference proteome</keyword>
<dbReference type="Proteomes" id="UP000006578">
    <property type="component" value="Chromosome"/>
</dbReference>
<organism evidence="2 3">
    <name type="scientific">Sphingopyxis alaskensis (strain DSM 13593 / LMG 18877 / RB2256)</name>
    <name type="common">Sphingomonas alaskensis</name>
    <dbReference type="NCBI Taxonomy" id="317655"/>
    <lineage>
        <taxon>Bacteria</taxon>
        <taxon>Pseudomonadati</taxon>
        <taxon>Pseudomonadota</taxon>
        <taxon>Alphaproteobacteria</taxon>
        <taxon>Sphingomonadales</taxon>
        <taxon>Sphingomonadaceae</taxon>
        <taxon>Sphingopyxis</taxon>
    </lineage>
</organism>
<dbReference type="STRING" id="317655.Sala_0419"/>
<keyword evidence="1" id="KW-0812">Transmembrane</keyword>
<gene>
    <name evidence="2" type="ordered locus">Sala_0419</name>
</gene>
<proteinExistence type="predicted"/>
<dbReference type="HOGENOM" id="CLU_2371308_0_0_5"/>
<dbReference type="AlphaFoldDB" id="Q1GW32"/>
<keyword evidence="1" id="KW-0472">Membrane</keyword>
<keyword evidence="1" id="KW-1133">Transmembrane helix</keyword>
<dbReference type="eggNOG" id="COG3505">
    <property type="taxonomic scope" value="Bacteria"/>
</dbReference>